<feature type="compositionally biased region" description="Low complexity" evidence="6">
    <location>
        <begin position="534"/>
        <end position="549"/>
    </location>
</feature>
<keyword evidence="2" id="KW-0547">Nucleotide-binding</keyword>
<dbReference type="EMBL" id="SGPL01000004">
    <property type="protein sequence ID" value="THH21360.1"/>
    <property type="molecule type" value="Genomic_DNA"/>
</dbReference>
<evidence type="ECO:0000313" key="9">
    <source>
        <dbReference type="Proteomes" id="UP000310158"/>
    </source>
</evidence>
<dbReference type="Gene3D" id="1.10.510.10">
    <property type="entry name" value="Transferase(Phosphotransferase) domain 1"/>
    <property type="match status" value="1"/>
</dbReference>
<feature type="compositionally biased region" description="Polar residues" evidence="6">
    <location>
        <begin position="244"/>
        <end position="263"/>
    </location>
</feature>
<dbReference type="OrthoDB" id="5337378at2759"/>
<feature type="region of interest" description="Disordered" evidence="6">
    <location>
        <begin position="110"/>
        <end position="208"/>
    </location>
</feature>
<dbReference type="Gene3D" id="3.30.200.20">
    <property type="entry name" value="Phosphorylase Kinase, domain 1"/>
    <property type="match status" value="1"/>
</dbReference>
<organism evidence="8 9">
    <name type="scientific">Bondarzewia mesenterica</name>
    <dbReference type="NCBI Taxonomy" id="1095465"/>
    <lineage>
        <taxon>Eukaryota</taxon>
        <taxon>Fungi</taxon>
        <taxon>Dikarya</taxon>
        <taxon>Basidiomycota</taxon>
        <taxon>Agaricomycotina</taxon>
        <taxon>Agaricomycetes</taxon>
        <taxon>Russulales</taxon>
        <taxon>Bondarzewiaceae</taxon>
        <taxon>Bondarzewia</taxon>
    </lineage>
</organism>
<evidence type="ECO:0000313" key="8">
    <source>
        <dbReference type="EMBL" id="THH21360.1"/>
    </source>
</evidence>
<reference evidence="8 9" key="1">
    <citation type="submission" date="2019-02" db="EMBL/GenBank/DDBJ databases">
        <title>Genome sequencing of the rare red list fungi Bondarzewia mesenterica.</title>
        <authorList>
            <person name="Buettner E."/>
            <person name="Kellner H."/>
        </authorList>
    </citation>
    <scope>NUCLEOTIDE SEQUENCE [LARGE SCALE GENOMIC DNA]</scope>
    <source>
        <strain evidence="8 9">DSM 108281</strain>
    </source>
</reference>
<feature type="region of interest" description="Disordered" evidence="6">
    <location>
        <begin position="340"/>
        <end position="566"/>
    </location>
</feature>
<sequence length="1386" mass="149996">MSCFSPRRTYPTSIAHPAKQAFPHPAALLTSSIPSALPPHSPLSSFDVAHSFDSPMLSPSPLRRKSLFGTDQGQDSFVLDMSDDEDGPAQSPYRLSASFATHQTTAHNLQAKTVQGKGDMGKSVAPPMPVEDDEDEIGIFLSSSSSSTPAPRRTSDRPHSSRAKRPRRSPMPLPSPSLIPQDASLPLRTPVKQSSTRVQYTQGSARPALAIKQQTAPTQNVFHRSLSPTAVDSPPPSPVRLPSHTPNSVISSTPVARLPNTTGTKRKPTALPVTTPYRKRAMTPLSVTKTSGEGSFDRLAPLPAPKFRSTRSGAETDGFLTGGQDTMHRLKIGEVEDEVPLSRSTFEEEDEDEAMDISPGGHVIKRRARSRPVSWESMNGARRNFHKSPKKRHPSHPMDTFSTITFPSARSRKSSTSSTSSTSPGPRQRNINASHVSTSTRRTRTHSTSLSRKPVAITQTREVPRTAPRRIESSGSATLFFGPPIPPSNTPFKDRHSMYLNSPPPTSVRPQPLFGRPQAVSRHSYAGSSSAFEPESSWASPMRSSSPLSMTKGTDDDGMDELSDEGHFIPMDIGAFNDITHQDHQVSEVPPEADEEDIFFGSTSFKGRSRDKGEDTSFDDSFGWGSVPETSFSFSVIESTPSPRSKKLFGSGRTVPKLEKKYKPRDSGVVLSDDEDIGSSFPRNMGRGFGRSGSMLEPPLFGAGMPTASTSVSTIASSDQELITPGIAPSELSGWPLAPPGIVNGSDSEGALSIGALQARSDVDAFIVRTLLQSQSTDAQPKRPPGTPQKRIKTAGGFGFGQRPWQSAVASKVGFDFGDDDGSKGKSAKKAKPRKSMPAAFPILSSAKKAKKSKAEESTDEEDVNSITKYEGLGMGRPSVGKAGVGSWLLRRSSSGAISITSAGSGSGEGSWPGTPTAGKASGWHLPPPQIPSYFSPSKPTVSSHLSVHRAAPSSSSSTTTSFAPNSPTSHVGGVPQSLPTSMPMHRRGKSVQHQIAPQASPFKIPCLPQHNHASHAPSTLRPRPSLGFLGFGTPKVSENEKPGKFEREFVEFGEAGSGQFGKVMKVRQKDRGGQVWAIKKSKRFEGVRHRLRLREEVEILQHLSQSMLASTHGASSKHPNILAYIDSWEQDEALFIQTELCELGNFAHFLWEYGKAFPKLEEARVWKILADLSNGLRAIHDAGVIHLDLKPANIFVTGEGRFKIGDFGMASLWPRPSLAVTPAGAETHSQMVRATGFEREGDKVYLAPEVLQGRYGKAADMFSFGVTMLETASNIVVPDQGEPWQRLRQEDFSQIDVGESVELFELIKSMMRTDPALRVEIGTVWAHPVVARTRMAMERMLWQSRRTGEPVFAASPLAPVPEGFLEEILGSRAPVVWGDAMDVAA</sequence>
<feature type="compositionally biased region" description="Low complexity" evidence="6">
    <location>
        <begin position="414"/>
        <end position="427"/>
    </location>
</feature>
<dbReference type="SMART" id="SM00220">
    <property type="entry name" value="S_TKc"/>
    <property type="match status" value="1"/>
</dbReference>
<dbReference type="Pfam" id="PF00069">
    <property type="entry name" value="Pkinase"/>
    <property type="match status" value="1"/>
</dbReference>
<comment type="similarity">
    <text evidence="5">Belongs to the protein kinase superfamily. Ser/Thr protein kinase family. GCN2 subfamily.</text>
</comment>
<dbReference type="GO" id="GO:0005634">
    <property type="term" value="C:nucleus"/>
    <property type="evidence" value="ECO:0007669"/>
    <property type="project" value="TreeGrafter"/>
</dbReference>
<dbReference type="SUPFAM" id="SSF56112">
    <property type="entry name" value="Protein kinase-like (PK-like)"/>
    <property type="match status" value="1"/>
</dbReference>
<feature type="domain" description="Protein kinase" evidence="7">
    <location>
        <begin position="1050"/>
        <end position="1331"/>
    </location>
</feature>
<proteinExistence type="inferred from homology"/>
<dbReference type="InterPro" id="IPR008271">
    <property type="entry name" value="Ser/Thr_kinase_AS"/>
</dbReference>
<accession>A0A4S4ME43</accession>
<evidence type="ECO:0000256" key="5">
    <source>
        <dbReference type="ARBA" id="ARBA00037982"/>
    </source>
</evidence>
<dbReference type="InterPro" id="IPR050339">
    <property type="entry name" value="CC_SR_Kinase"/>
</dbReference>
<dbReference type="GO" id="GO:0004672">
    <property type="term" value="F:protein kinase activity"/>
    <property type="evidence" value="ECO:0007669"/>
    <property type="project" value="InterPro"/>
</dbReference>
<evidence type="ECO:0000256" key="3">
    <source>
        <dbReference type="ARBA" id="ARBA00022777"/>
    </source>
</evidence>
<feature type="region of interest" description="Disordered" evidence="6">
    <location>
        <begin position="228"/>
        <end position="271"/>
    </location>
</feature>
<keyword evidence="1" id="KW-0808">Transferase</keyword>
<dbReference type="PANTHER" id="PTHR11042">
    <property type="entry name" value="EUKARYOTIC TRANSLATION INITIATION FACTOR 2-ALPHA KINASE EIF2-ALPHA KINASE -RELATED"/>
    <property type="match status" value="1"/>
</dbReference>
<feature type="compositionally biased region" description="Polar residues" evidence="6">
    <location>
        <begin position="191"/>
        <end position="204"/>
    </location>
</feature>
<dbReference type="PROSITE" id="PS00108">
    <property type="entry name" value="PROTEIN_KINASE_ST"/>
    <property type="match status" value="1"/>
</dbReference>
<dbReference type="Proteomes" id="UP000310158">
    <property type="component" value="Unassembled WGS sequence"/>
</dbReference>
<feature type="region of interest" description="Disordered" evidence="6">
    <location>
        <begin position="287"/>
        <end position="324"/>
    </location>
</feature>
<keyword evidence="3" id="KW-0418">Kinase</keyword>
<evidence type="ECO:0000256" key="2">
    <source>
        <dbReference type="ARBA" id="ARBA00022741"/>
    </source>
</evidence>
<feature type="compositionally biased region" description="Low complexity" evidence="6">
    <location>
        <begin position="951"/>
        <end position="970"/>
    </location>
</feature>
<feature type="region of interest" description="Disordered" evidence="6">
    <location>
        <begin position="816"/>
        <end position="863"/>
    </location>
</feature>
<feature type="region of interest" description="Disordered" evidence="6">
    <location>
        <begin position="602"/>
        <end position="622"/>
    </location>
</feature>
<keyword evidence="4" id="KW-0067">ATP-binding</keyword>
<evidence type="ECO:0000256" key="4">
    <source>
        <dbReference type="ARBA" id="ARBA00022840"/>
    </source>
</evidence>
<feature type="compositionally biased region" description="Basic residues" evidence="6">
    <location>
        <begin position="383"/>
        <end position="395"/>
    </location>
</feature>
<dbReference type="InterPro" id="IPR000719">
    <property type="entry name" value="Prot_kinase_dom"/>
</dbReference>
<feature type="region of interest" description="Disordered" evidence="6">
    <location>
        <begin position="900"/>
        <end position="925"/>
    </location>
</feature>
<evidence type="ECO:0000256" key="6">
    <source>
        <dbReference type="SAM" id="MobiDB-lite"/>
    </source>
</evidence>
<dbReference type="GO" id="GO:0005737">
    <property type="term" value="C:cytoplasm"/>
    <property type="evidence" value="ECO:0007669"/>
    <property type="project" value="TreeGrafter"/>
</dbReference>
<dbReference type="PROSITE" id="PS50011">
    <property type="entry name" value="PROTEIN_KINASE_DOM"/>
    <property type="match status" value="1"/>
</dbReference>
<name>A0A4S4ME43_9AGAM</name>
<feature type="region of interest" description="Disordered" evidence="6">
    <location>
        <begin position="938"/>
        <end position="1025"/>
    </location>
</feature>
<dbReference type="GO" id="GO:0005524">
    <property type="term" value="F:ATP binding"/>
    <property type="evidence" value="ECO:0007669"/>
    <property type="project" value="UniProtKB-KW"/>
</dbReference>
<dbReference type="InterPro" id="IPR011009">
    <property type="entry name" value="Kinase-like_dom_sf"/>
</dbReference>
<evidence type="ECO:0000256" key="1">
    <source>
        <dbReference type="ARBA" id="ARBA00022679"/>
    </source>
</evidence>
<keyword evidence="9" id="KW-1185">Reference proteome</keyword>
<feature type="compositionally biased region" description="Basic residues" evidence="6">
    <location>
        <begin position="826"/>
        <end position="835"/>
    </location>
</feature>
<comment type="caution">
    <text evidence="8">The sequence shown here is derived from an EMBL/GenBank/DDBJ whole genome shotgun (WGS) entry which is preliminary data.</text>
</comment>
<gene>
    <name evidence="8" type="ORF">EW146_g171</name>
</gene>
<protein>
    <recommendedName>
        <fullName evidence="7">Protein kinase domain-containing protein</fullName>
    </recommendedName>
</protein>
<evidence type="ECO:0000259" key="7">
    <source>
        <dbReference type="PROSITE" id="PS50011"/>
    </source>
</evidence>